<dbReference type="GO" id="GO:0016616">
    <property type="term" value="F:oxidoreductase activity, acting on the CH-OH group of donors, NAD or NADP as acceptor"/>
    <property type="evidence" value="ECO:0007669"/>
    <property type="project" value="TreeGrafter"/>
</dbReference>
<evidence type="ECO:0000256" key="2">
    <source>
        <dbReference type="ARBA" id="ARBA00023002"/>
    </source>
</evidence>
<evidence type="ECO:0000313" key="4">
    <source>
        <dbReference type="EMBL" id="GAV65827.1"/>
    </source>
</evidence>
<name>A0A1Q3BCR5_CEPFO</name>
<dbReference type="CDD" id="cd08958">
    <property type="entry name" value="FR_SDR_e"/>
    <property type="match status" value="1"/>
</dbReference>
<reference evidence="5" key="1">
    <citation type="submission" date="2016-04" db="EMBL/GenBank/DDBJ databases">
        <title>Cephalotus genome sequencing.</title>
        <authorList>
            <person name="Fukushima K."/>
            <person name="Hasebe M."/>
            <person name="Fang X."/>
        </authorList>
    </citation>
    <scope>NUCLEOTIDE SEQUENCE [LARGE SCALE GENOMIC DNA]</scope>
    <source>
        <strain evidence="5">cv. St1</strain>
    </source>
</reference>
<dbReference type="STRING" id="3775.A0A1Q3BCR5"/>
<dbReference type="AlphaFoldDB" id="A0A1Q3BCR5"/>
<organism evidence="4 5">
    <name type="scientific">Cephalotus follicularis</name>
    <name type="common">Albany pitcher plant</name>
    <dbReference type="NCBI Taxonomy" id="3775"/>
    <lineage>
        <taxon>Eukaryota</taxon>
        <taxon>Viridiplantae</taxon>
        <taxon>Streptophyta</taxon>
        <taxon>Embryophyta</taxon>
        <taxon>Tracheophyta</taxon>
        <taxon>Spermatophyta</taxon>
        <taxon>Magnoliopsida</taxon>
        <taxon>eudicotyledons</taxon>
        <taxon>Gunneridae</taxon>
        <taxon>Pentapetalae</taxon>
        <taxon>rosids</taxon>
        <taxon>fabids</taxon>
        <taxon>Oxalidales</taxon>
        <taxon>Cephalotaceae</taxon>
        <taxon>Cephalotus</taxon>
    </lineage>
</organism>
<dbReference type="FunCoup" id="A0A1Q3BCR5">
    <property type="interactions" value="423"/>
</dbReference>
<feature type="domain" description="NAD-dependent epimerase/dehydratase" evidence="3">
    <location>
        <begin position="9"/>
        <end position="246"/>
    </location>
</feature>
<dbReference type="Gene3D" id="3.40.50.720">
    <property type="entry name" value="NAD(P)-binding Rossmann-like Domain"/>
    <property type="match status" value="1"/>
</dbReference>
<keyword evidence="5" id="KW-1185">Reference proteome</keyword>
<dbReference type="Pfam" id="PF01370">
    <property type="entry name" value="Epimerase"/>
    <property type="match status" value="1"/>
</dbReference>
<protein>
    <submittedName>
        <fullName evidence="4">Epimerase domain-containing protein</fullName>
    </submittedName>
</protein>
<dbReference type="InParanoid" id="A0A1Q3BCR5"/>
<dbReference type="FunFam" id="3.40.50.720:FF:000382">
    <property type="entry name" value="NAD(P)-binding Rossmann-fold superfamily protein"/>
    <property type="match status" value="1"/>
</dbReference>
<dbReference type="PANTHER" id="PTHR10366">
    <property type="entry name" value="NAD DEPENDENT EPIMERASE/DEHYDRATASE"/>
    <property type="match status" value="1"/>
</dbReference>
<proteinExistence type="predicted"/>
<evidence type="ECO:0000256" key="1">
    <source>
        <dbReference type="ARBA" id="ARBA00022857"/>
    </source>
</evidence>
<keyword evidence="2" id="KW-0560">Oxidoreductase</keyword>
<comment type="caution">
    <text evidence="4">The sequence shown here is derived from an EMBL/GenBank/DDBJ whole genome shotgun (WGS) entry which is preliminary data.</text>
</comment>
<dbReference type="Proteomes" id="UP000187406">
    <property type="component" value="Unassembled WGS sequence"/>
</dbReference>
<dbReference type="EMBL" id="BDDD01000435">
    <property type="protein sequence ID" value="GAV65827.1"/>
    <property type="molecule type" value="Genomic_DNA"/>
</dbReference>
<dbReference type="OrthoDB" id="2735536at2759"/>
<dbReference type="InterPro" id="IPR050425">
    <property type="entry name" value="NAD(P)_dehydrat-like"/>
</dbReference>
<keyword evidence="1" id="KW-0521">NADP</keyword>
<dbReference type="InterPro" id="IPR001509">
    <property type="entry name" value="Epimerase_deHydtase"/>
</dbReference>
<sequence length="320" mass="35726">MGDDKGRVVCVTGAGGYVASWLIKLLLSKGYTVHGTVRNPGDEKNAHLYKLEKASDNLKLFKAELLDYESLYSAIKGCSGVFHVASPLPTGPVQNPQVEIIEPAVKGTLNVLKACVEAKVKRVIVVSSGTAVFMNPSWPKDRVKDETCWSDKEFQKKVKHWYGLSKTEAESEALEFGKTSELDVVTVCPVLVFGPMLQHTMNASSMHLMRQLKEGDEPRENKLQKVVDVRDVAEALVLVYEKPEAEGRYICSSFCIRAKDLVDKLKSIYPNYNYPKSFIDAEDEPKMTSQKLQKLGWSYRPLEETLVDSVESFKAAGRLD</sequence>
<dbReference type="InterPro" id="IPR036291">
    <property type="entry name" value="NAD(P)-bd_dom_sf"/>
</dbReference>
<dbReference type="SUPFAM" id="SSF51735">
    <property type="entry name" value="NAD(P)-binding Rossmann-fold domains"/>
    <property type="match status" value="1"/>
</dbReference>
<accession>A0A1Q3BCR5</accession>
<gene>
    <name evidence="4" type="ORF">CFOL_v3_09341</name>
</gene>
<dbReference type="PANTHER" id="PTHR10366:SF776">
    <property type="entry name" value="NAD(P)-BINDING ROSSMANN-FOLD SUPERFAMILY PROTEIN"/>
    <property type="match status" value="1"/>
</dbReference>
<evidence type="ECO:0000313" key="5">
    <source>
        <dbReference type="Proteomes" id="UP000187406"/>
    </source>
</evidence>
<evidence type="ECO:0000259" key="3">
    <source>
        <dbReference type="Pfam" id="PF01370"/>
    </source>
</evidence>